<dbReference type="Proteomes" id="UP001595818">
    <property type="component" value="Unassembled WGS sequence"/>
</dbReference>
<name>A0ABV9SYN8_9BACT</name>
<keyword evidence="2" id="KW-1185">Reference proteome</keyword>
<dbReference type="RefSeq" id="WP_377062773.1">
    <property type="nucleotide sequence ID" value="NZ_JBHSJJ010000003.1"/>
</dbReference>
<dbReference type="InterPro" id="IPR010994">
    <property type="entry name" value="RuvA_2-like"/>
</dbReference>
<dbReference type="SUPFAM" id="SSF47781">
    <property type="entry name" value="RuvA domain 2-like"/>
    <property type="match status" value="1"/>
</dbReference>
<proteinExistence type="predicted"/>
<organism evidence="1 2">
    <name type="scientific">Negadavirga shengliensis</name>
    <dbReference type="NCBI Taxonomy" id="1389218"/>
    <lineage>
        <taxon>Bacteria</taxon>
        <taxon>Pseudomonadati</taxon>
        <taxon>Bacteroidota</taxon>
        <taxon>Cytophagia</taxon>
        <taxon>Cytophagales</taxon>
        <taxon>Cyclobacteriaceae</taxon>
        <taxon>Negadavirga</taxon>
    </lineage>
</organism>
<dbReference type="EMBL" id="JBHSJJ010000003">
    <property type="protein sequence ID" value="MFC4871373.1"/>
    <property type="molecule type" value="Genomic_DNA"/>
</dbReference>
<comment type="caution">
    <text evidence="1">The sequence shown here is derived from an EMBL/GenBank/DDBJ whole genome shotgun (WGS) entry which is preliminary data.</text>
</comment>
<protein>
    <submittedName>
        <fullName evidence="1">Helix-hairpin-helix domain-containing protein</fullName>
    </submittedName>
</protein>
<sequence>MSLTLALALTFPLIGRQESKQEIDIEAFIEDLFSFQEEDISYEDLYETLLQLHLNPINLHVANAEELKSLYTLNPLQITEFLQYREKYGPFESLHELQAIPEWDLNTIHKVLPFVSLPVHQQAFNKKLVQRITNEKDAYLLFRHRRVLEPRKGFTPPDTLSNGNLSSRYLGDPNDIYARFRIQHARDFSLGFTVDKDPGEVFTWDPKTNRYGFNFLSYHLTLYDKNRWKTLTVGDYQVQYGQGIVFGAGFSVGKGAETISTVRRSSLGIRPYTSVLESGFFRGAAATYQWRGLEITGLYSNAPRDANIQVQQDSLDRADEFFSSLLRSGLHRTAHEIGNKAQARELNIGGNIHYNNKIKQFQLGINSLYTKFSQPLIPQERIYNGFEFRGRENHIHSVYYSYNYQNHFFFGEAAVSASGGSGAVIGLMSSLNRLFDFSFLWRTFDRDFHSFYGNAFSENSRPINEEGVYLGLNFKPSRKLSWSAYYDHFKFPWMRFRAYAPSTGHEWLTRFNYKPDRNLNLFIQLREEIKSRNISSSEQTQPQYHLAPGRRRNYVMNLDYKFTAAWQFKSRVQFSQYRLNGHSSKGYAIVQDLNGSKGSWKAGGRIAFFDTDDFENRQYVYEKNVLWTFSIPSYYGQGMRYYFLAQWKASPQITLWGRWARTLYTDRSIIGSGLQEIMGNKQTETTLQVRYQFNR</sequence>
<dbReference type="Gene3D" id="1.10.150.280">
    <property type="entry name" value="AF1531-like domain"/>
    <property type="match status" value="1"/>
</dbReference>
<evidence type="ECO:0000313" key="2">
    <source>
        <dbReference type="Proteomes" id="UP001595818"/>
    </source>
</evidence>
<accession>A0ABV9SYN8</accession>
<reference evidence="2" key="1">
    <citation type="journal article" date="2019" name="Int. J. Syst. Evol. Microbiol.">
        <title>The Global Catalogue of Microorganisms (GCM) 10K type strain sequencing project: providing services to taxonomists for standard genome sequencing and annotation.</title>
        <authorList>
            <consortium name="The Broad Institute Genomics Platform"/>
            <consortium name="The Broad Institute Genome Sequencing Center for Infectious Disease"/>
            <person name="Wu L."/>
            <person name="Ma J."/>
        </authorList>
    </citation>
    <scope>NUCLEOTIDE SEQUENCE [LARGE SCALE GENOMIC DNA]</scope>
    <source>
        <strain evidence="2">CGMCC 4.7466</strain>
    </source>
</reference>
<gene>
    <name evidence="1" type="ORF">ACFPFU_06730</name>
</gene>
<evidence type="ECO:0000313" key="1">
    <source>
        <dbReference type="EMBL" id="MFC4871373.1"/>
    </source>
</evidence>